<dbReference type="EC" id="3.1.1.31" evidence="5 7"/>
<gene>
    <name evidence="7 9" type="primary">pgl</name>
    <name evidence="9" type="ORF">DC487_00965</name>
</gene>
<dbReference type="GO" id="GO:0005975">
    <property type="term" value="P:carbohydrate metabolic process"/>
    <property type="evidence" value="ECO:0007669"/>
    <property type="project" value="UniProtKB-UniRule"/>
</dbReference>
<evidence type="ECO:0000256" key="5">
    <source>
        <dbReference type="ARBA" id="ARBA00013198"/>
    </source>
</evidence>
<dbReference type="EMBL" id="QDKG01000001">
    <property type="protein sequence ID" value="PVH26225.1"/>
    <property type="molecule type" value="Genomic_DNA"/>
</dbReference>
<evidence type="ECO:0000256" key="3">
    <source>
        <dbReference type="ARBA" id="ARBA00004961"/>
    </source>
</evidence>
<accession>A0A2T8HLD9</accession>
<comment type="catalytic activity">
    <reaction evidence="1 7">
        <text>6-phospho-D-glucono-1,5-lactone + H2O = 6-phospho-D-gluconate + H(+)</text>
        <dbReference type="Rhea" id="RHEA:12556"/>
        <dbReference type="ChEBI" id="CHEBI:15377"/>
        <dbReference type="ChEBI" id="CHEBI:15378"/>
        <dbReference type="ChEBI" id="CHEBI:57955"/>
        <dbReference type="ChEBI" id="CHEBI:58759"/>
        <dbReference type="EC" id="3.1.1.31"/>
    </reaction>
</comment>
<keyword evidence="10" id="KW-1185">Reference proteome</keyword>
<dbReference type="Pfam" id="PF01182">
    <property type="entry name" value="Glucosamine_iso"/>
    <property type="match status" value="1"/>
</dbReference>
<dbReference type="UniPathway" id="UPA00115">
    <property type="reaction ID" value="UER00409"/>
</dbReference>
<proteinExistence type="inferred from homology"/>
<comment type="similarity">
    <text evidence="4 7">Belongs to the glucosamine/galactosamine-6-phosphate isomerase family. 6-phosphogluconolactonase subfamily.</text>
</comment>
<evidence type="ECO:0000256" key="2">
    <source>
        <dbReference type="ARBA" id="ARBA00002681"/>
    </source>
</evidence>
<evidence type="ECO:0000313" key="9">
    <source>
        <dbReference type="EMBL" id="PVH26225.1"/>
    </source>
</evidence>
<keyword evidence="7" id="KW-0378">Hydrolase</keyword>
<organism evidence="9 10">
    <name type="scientific">Sphingobacterium corticibacter</name>
    <dbReference type="NCBI Taxonomy" id="2171749"/>
    <lineage>
        <taxon>Bacteria</taxon>
        <taxon>Pseudomonadati</taxon>
        <taxon>Bacteroidota</taxon>
        <taxon>Sphingobacteriia</taxon>
        <taxon>Sphingobacteriales</taxon>
        <taxon>Sphingobacteriaceae</taxon>
        <taxon>Sphingobacterium</taxon>
    </lineage>
</organism>
<dbReference type="SUPFAM" id="SSF100950">
    <property type="entry name" value="NagB/RpiA/CoA transferase-like"/>
    <property type="match status" value="1"/>
</dbReference>
<dbReference type="AlphaFoldDB" id="A0A2T8HLD9"/>
<evidence type="ECO:0000256" key="4">
    <source>
        <dbReference type="ARBA" id="ARBA00010662"/>
    </source>
</evidence>
<dbReference type="Gene3D" id="3.40.50.1360">
    <property type="match status" value="1"/>
</dbReference>
<evidence type="ECO:0000313" key="10">
    <source>
        <dbReference type="Proteomes" id="UP000245627"/>
    </source>
</evidence>
<dbReference type="CDD" id="cd01400">
    <property type="entry name" value="6PGL"/>
    <property type="match status" value="1"/>
</dbReference>
<comment type="function">
    <text evidence="2 7">Hydrolysis of 6-phosphogluconolactone to 6-phosphogluconate.</text>
</comment>
<dbReference type="InterPro" id="IPR039104">
    <property type="entry name" value="6PGL"/>
</dbReference>
<evidence type="ECO:0000259" key="8">
    <source>
        <dbReference type="Pfam" id="PF01182"/>
    </source>
</evidence>
<protein>
    <recommendedName>
        <fullName evidence="6 7">6-phosphogluconolactonase</fullName>
        <shortName evidence="7">6PGL</shortName>
        <ecNumber evidence="5 7">3.1.1.31</ecNumber>
    </recommendedName>
</protein>
<evidence type="ECO:0000256" key="7">
    <source>
        <dbReference type="RuleBase" id="RU365095"/>
    </source>
</evidence>
<dbReference type="PANTHER" id="PTHR11054:SF0">
    <property type="entry name" value="6-PHOSPHOGLUCONOLACTONASE"/>
    <property type="match status" value="1"/>
</dbReference>
<dbReference type="PANTHER" id="PTHR11054">
    <property type="entry name" value="6-PHOSPHOGLUCONOLACTONASE"/>
    <property type="match status" value="1"/>
</dbReference>
<dbReference type="InterPro" id="IPR037171">
    <property type="entry name" value="NagB/RpiA_transferase-like"/>
</dbReference>
<sequence length="257" mass="28562">MLYIKQNQKTKTVIKIYAQPADIHPAAADLFVAAGQKAIAEKGNFTVALTGGSSPVELYKLLATPAYLDQLDWTKVFVFWGDERWVPLSDSLSNAKMAFETLLQQVPLPEDQIFPMFDTDRSPEEFAAIYEQQLKEVLGAEGQFDLILLGMGDDGHTASLFPHTEVLHEKTKWVDAYYLTPQQMHRITLTAPLINKAKQIVVITFGEKKAPALYEVLEGARNSEEYPSQLLNPTSGELLFLVDQAAASKLSDSKITA</sequence>
<dbReference type="Proteomes" id="UP000245627">
    <property type="component" value="Unassembled WGS sequence"/>
</dbReference>
<dbReference type="InterPro" id="IPR005900">
    <property type="entry name" value="6-phosphogluconolactonase_DevB"/>
</dbReference>
<evidence type="ECO:0000256" key="6">
    <source>
        <dbReference type="ARBA" id="ARBA00020337"/>
    </source>
</evidence>
<feature type="domain" description="Glucosamine/galactosamine-6-phosphate isomerase" evidence="8">
    <location>
        <begin position="20"/>
        <end position="239"/>
    </location>
</feature>
<reference evidence="9 10" key="1">
    <citation type="submission" date="2018-04" db="EMBL/GenBank/DDBJ databases">
        <title>Sphingobacterium cortibacter sp. nov.</title>
        <authorList>
            <person name="Li Y."/>
        </authorList>
    </citation>
    <scope>NUCLEOTIDE SEQUENCE [LARGE SCALE GENOMIC DNA]</scope>
    <source>
        <strain evidence="9 10">2c-3</strain>
    </source>
</reference>
<dbReference type="NCBIfam" id="TIGR01198">
    <property type="entry name" value="pgl"/>
    <property type="match status" value="1"/>
</dbReference>
<name>A0A2T8HLD9_9SPHI</name>
<evidence type="ECO:0000256" key="1">
    <source>
        <dbReference type="ARBA" id="ARBA00000832"/>
    </source>
</evidence>
<comment type="pathway">
    <text evidence="3 7">Carbohydrate degradation; pentose phosphate pathway; D-ribulose 5-phosphate from D-glucose 6-phosphate (oxidative stage): step 2/3.</text>
</comment>
<comment type="caution">
    <text evidence="9">The sequence shown here is derived from an EMBL/GenBank/DDBJ whole genome shotgun (WGS) entry which is preliminary data.</text>
</comment>
<dbReference type="InterPro" id="IPR006148">
    <property type="entry name" value="Glc/Gal-6P_isomerase"/>
</dbReference>
<dbReference type="GO" id="GO:0006098">
    <property type="term" value="P:pentose-phosphate shunt"/>
    <property type="evidence" value="ECO:0007669"/>
    <property type="project" value="UniProtKB-UniPathway"/>
</dbReference>
<dbReference type="GO" id="GO:0017057">
    <property type="term" value="F:6-phosphogluconolactonase activity"/>
    <property type="evidence" value="ECO:0007669"/>
    <property type="project" value="UniProtKB-UniRule"/>
</dbReference>
<dbReference type="OrthoDB" id="9810967at2"/>